<keyword evidence="6" id="KW-0769">Symport</keyword>
<dbReference type="PANTHER" id="PTHR13131:SF5">
    <property type="entry name" value="CYSTINOSIN"/>
    <property type="match status" value="1"/>
</dbReference>
<keyword evidence="4 11" id="KW-0812">Transmembrane</keyword>
<comment type="similarity">
    <text evidence="2">Belongs to the cystinosin family.</text>
</comment>
<dbReference type="AlphaFoldDB" id="A0A6A6ZSS6"/>
<evidence type="ECO:0000256" key="4">
    <source>
        <dbReference type="ARBA" id="ARBA00022692"/>
    </source>
</evidence>
<organism evidence="12 13">
    <name type="scientific">Ophiobolus disseminans</name>
    <dbReference type="NCBI Taxonomy" id="1469910"/>
    <lineage>
        <taxon>Eukaryota</taxon>
        <taxon>Fungi</taxon>
        <taxon>Dikarya</taxon>
        <taxon>Ascomycota</taxon>
        <taxon>Pezizomycotina</taxon>
        <taxon>Dothideomycetes</taxon>
        <taxon>Pleosporomycetidae</taxon>
        <taxon>Pleosporales</taxon>
        <taxon>Pleosporineae</taxon>
        <taxon>Phaeosphaeriaceae</taxon>
        <taxon>Ophiobolus</taxon>
    </lineage>
</organism>
<evidence type="ECO:0000256" key="3">
    <source>
        <dbReference type="ARBA" id="ARBA00022448"/>
    </source>
</evidence>
<feature type="transmembrane region" description="Helical" evidence="11">
    <location>
        <begin position="51"/>
        <end position="70"/>
    </location>
</feature>
<dbReference type="Pfam" id="PF04193">
    <property type="entry name" value="PQ-loop"/>
    <property type="match status" value="2"/>
</dbReference>
<evidence type="ECO:0000256" key="9">
    <source>
        <dbReference type="ARBA" id="ARBA00023228"/>
    </source>
</evidence>
<evidence type="ECO:0000256" key="7">
    <source>
        <dbReference type="ARBA" id="ARBA00022989"/>
    </source>
</evidence>
<evidence type="ECO:0000256" key="5">
    <source>
        <dbReference type="ARBA" id="ARBA00022737"/>
    </source>
</evidence>
<name>A0A6A6ZSS6_9PLEO</name>
<evidence type="ECO:0000313" key="12">
    <source>
        <dbReference type="EMBL" id="KAF2823355.1"/>
    </source>
</evidence>
<dbReference type="PANTHER" id="PTHR13131">
    <property type="entry name" value="CYSTINOSIN"/>
    <property type="match status" value="1"/>
</dbReference>
<dbReference type="Gene3D" id="1.20.1280.290">
    <property type="match status" value="2"/>
</dbReference>
<accession>A0A6A6ZSS6</accession>
<evidence type="ECO:0000313" key="13">
    <source>
        <dbReference type="Proteomes" id="UP000799424"/>
    </source>
</evidence>
<keyword evidence="9" id="KW-0458">Lysosome</keyword>
<dbReference type="GO" id="GO:0005774">
    <property type="term" value="C:vacuolar membrane"/>
    <property type="evidence" value="ECO:0007669"/>
    <property type="project" value="TreeGrafter"/>
</dbReference>
<dbReference type="InterPro" id="IPR005282">
    <property type="entry name" value="LC_transporter"/>
</dbReference>
<keyword evidence="8 11" id="KW-0472">Membrane</keyword>
<dbReference type="Proteomes" id="UP000799424">
    <property type="component" value="Unassembled WGS sequence"/>
</dbReference>
<comment type="subcellular location">
    <subcellularLocation>
        <location evidence="1">Lysosome membrane</location>
        <topology evidence="1">Multi-pass membrane protein</topology>
    </subcellularLocation>
</comment>
<evidence type="ECO:0000256" key="8">
    <source>
        <dbReference type="ARBA" id="ARBA00023136"/>
    </source>
</evidence>
<sequence>MTEGELESFAKAISRVLGWSYFLAWSASFYPQPISNYSRKSTLGLAIDFPTLNVLGFWCYAISTACFLYSPTIRSQYAYRHPGAPDTTVRFNDFLFAAHGAAMTVIIYSQFFPRIWGFKVGRTQRVSRAVLGIWWGLVTGVIAVALLALLSGNDKGHAAEDWAWIDVIYALGYVKLITVFLKYIPQAWVNYKRKSTVGWSIYPLILDFTGGWLSLAQLIIDSALQNDWTGITGNPVKFGLGNITIVFDIIFFLQHYVLYRDSKKHMEDDDADEGDWVPERERLVAEDLDHVR</sequence>
<dbReference type="EMBL" id="MU006232">
    <property type="protein sequence ID" value="KAF2823355.1"/>
    <property type="molecule type" value="Genomic_DNA"/>
</dbReference>
<dbReference type="InterPro" id="IPR006603">
    <property type="entry name" value="PQ-loop_rpt"/>
</dbReference>
<feature type="transmembrane region" description="Helical" evidence="11">
    <location>
        <begin position="196"/>
        <end position="220"/>
    </location>
</feature>
<feature type="transmembrane region" description="Helical" evidence="11">
    <location>
        <begin position="129"/>
        <end position="150"/>
    </location>
</feature>
<dbReference type="FunFam" id="1.20.1280.290:FF:000016">
    <property type="entry name" value="Cystinosin homolog"/>
    <property type="match status" value="1"/>
</dbReference>
<evidence type="ECO:0000256" key="2">
    <source>
        <dbReference type="ARBA" id="ARBA00006855"/>
    </source>
</evidence>
<feature type="transmembrane region" description="Helical" evidence="11">
    <location>
        <begin position="12"/>
        <end position="30"/>
    </location>
</feature>
<dbReference type="SMART" id="SM00679">
    <property type="entry name" value="CTNS"/>
    <property type="match status" value="2"/>
</dbReference>
<keyword evidence="3" id="KW-0813">Transport</keyword>
<proteinExistence type="inferred from homology"/>
<reference evidence="12" key="1">
    <citation type="journal article" date="2020" name="Stud. Mycol.">
        <title>101 Dothideomycetes genomes: a test case for predicting lifestyles and emergence of pathogens.</title>
        <authorList>
            <person name="Haridas S."/>
            <person name="Albert R."/>
            <person name="Binder M."/>
            <person name="Bloem J."/>
            <person name="Labutti K."/>
            <person name="Salamov A."/>
            <person name="Andreopoulos B."/>
            <person name="Baker S."/>
            <person name="Barry K."/>
            <person name="Bills G."/>
            <person name="Bluhm B."/>
            <person name="Cannon C."/>
            <person name="Castanera R."/>
            <person name="Culley D."/>
            <person name="Daum C."/>
            <person name="Ezra D."/>
            <person name="Gonzalez J."/>
            <person name="Henrissat B."/>
            <person name="Kuo A."/>
            <person name="Liang C."/>
            <person name="Lipzen A."/>
            <person name="Lutzoni F."/>
            <person name="Magnuson J."/>
            <person name="Mondo S."/>
            <person name="Nolan M."/>
            <person name="Ohm R."/>
            <person name="Pangilinan J."/>
            <person name="Park H.-J."/>
            <person name="Ramirez L."/>
            <person name="Alfaro M."/>
            <person name="Sun H."/>
            <person name="Tritt A."/>
            <person name="Yoshinaga Y."/>
            <person name="Zwiers L.-H."/>
            <person name="Turgeon B."/>
            <person name="Goodwin S."/>
            <person name="Spatafora J."/>
            <person name="Crous P."/>
            <person name="Grigoriev I."/>
        </authorList>
    </citation>
    <scope>NUCLEOTIDE SEQUENCE</scope>
    <source>
        <strain evidence="12">CBS 113818</strain>
    </source>
</reference>
<dbReference type="GO" id="GO:0015184">
    <property type="term" value="F:L-cystine transmembrane transporter activity"/>
    <property type="evidence" value="ECO:0007669"/>
    <property type="project" value="TreeGrafter"/>
</dbReference>
<protein>
    <recommendedName>
        <fullName evidence="14">L-cystine transporter-like protein</fullName>
    </recommendedName>
</protein>
<evidence type="ECO:0000256" key="1">
    <source>
        <dbReference type="ARBA" id="ARBA00004155"/>
    </source>
</evidence>
<evidence type="ECO:0000256" key="10">
    <source>
        <dbReference type="ARBA" id="ARBA00048473"/>
    </source>
</evidence>
<feature type="transmembrane region" description="Helical" evidence="11">
    <location>
        <begin position="162"/>
        <end position="184"/>
    </location>
</feature>
<dbReference type="GO" id="GO:0000324">
    <property type="term" value="C:fungal-type vacuole"/>
    <property type="evidence" value="ECO:0007669"/>
    <property type="project" value="TreeGrafter"/>
</dbReference>
<evidence type="ECO:0000256" key="11">
    <source>
        <dbReference type="SAM" id="Phobius"/>
    </source>
</evidence>
<feature type="transmembrane region" description="Helical" evidence="11">
    <location>
        <begin position="240"/>
        <end position="259"/>
    </location>
</feature>
<gene>
    <name evidence="12" type="ORF">CC86DRAFT_66390</name>
</gene>
<dbReference type="GO" id="GO:0015293">
    <property type="term" value="F:symporter activity"/>
    <property type="evidence" value="ECO:0007669"/>
    <property type="project" value="UniProtKB-KW"/>
</dbReference>
<keyword evidence="7 11" id="KW-1133">Transmembrane helix</keyword>
<keyword evidence="5" id="KW-0677">Repeat</keyword>
<evidence type="ECO:0000256" key="6">
    <source>
        <dbReference type="ARBA" id="ARBA00022847"/>
    </source>
</evidence>
<dbReference type="OrthoDB" id="75720at2759"/>
<evidence type="ECO:0008006" key="14">
    <source>
        <dbReference type="Google" id="ProtNLM"/>
    </source>
</evidence>
<comment type="catalytic activity">
    <reaction evidence="10">
        <text>L-cystine(out) + H(+)(out) = L-cystine(in) + H(+)(in)</text>
        <dbReference type="Rhea" id="RHEA:66172"/>
        <dbReference type="ChEBI" id="CHEBI:15378"/>
        <dbReference type="ChEBI" id="CHEBI:35491"/>
    </reaction>
    <physiologicalReaction direction="left-to-right" evidence="10">
        <dbReference type="Rhea" id="RHEA:66173"/>
    </physiologicalReaction>
</comment>
<dbReference type="NCBIfam" id="TIGR00951">
    <property type="entry name" value="2A43"/>
    <property type="match status" value="1"/>
</dbReference>
<keyword evidence="13" id="KW-1185">Reference proteome</keyword>